<feature type="repeat" description="ANK" evidence="2">
    <location>
        <begin position="1032"/>
        <end position="1064"/>
    </location>
</feature>
<evidence type="ECO:0000313" key="5">
    <source>
        <dbReference type="EMBL" id="OQD61610.1"/>
    </source>
</evidence>
<evidence type="ECO:0000256" key="3">
    <source>
        <dbReference type="SAM" id="MobiDB-lite"/>
    </source>
</evidence>
<feature type="domain" description="Nephrocystin 3-like N-terminal" evidence="4">
    <location>
        <begin position="365"/>
        <end position="535"/>
    </location>
</feature>
<feature type="repeat" description="ANK" evidence="2">
    <location>
        <begin position="962"/>
        <end position="994"/>
    </location>
</feature>
<dbReference type="InterPro" id="IPR056884">
    <property type="entry name" value="NPHP3-like_N"/>
</dbReference>
<keyword evidence="6" id="KW-1185">Reference proteome</keyword>
<feature type="repeat" description="ANK" evidence="2">
    <location>
        <begin position="1207"/>
        <end position="1239"/>
    </location>
</feature>
<dbReference type="SMART" id="SM00248">
    <property type="entry name" value="ANK"/>
    <property type="match status" value="10"/>
</dbReference>
<feature type="repeat" description="ANK" evidence="2">
    <location>
        <begin position="927"/>
        <end position="959"/>
    </location>
</feature>
<dbReference type="STRING" id="60169.A0A1V6NA66"/>
<dbReference type="Pfam" id="PF12796">
    <property type="entry name" value="Ank_2"/>
    <property type="match status" value="4"/>
</dbReference>
<sequence length="1254" mass="137730">MPSILCCGIWRRNRDGNGPRQPEDNLAIKGSGAGRSTVHSQLTTETKLLTAPGDAKTPSTPSAQQSLKSVSQVQVPQNDQASGQSSQLKPYADNYDMWIEALESLKDEERRDVEALLGDLDRDDTDRKGLVEDIQKQLDVASKSEHHDRTTSIDKFLSVLNKFLSVGDVVVSFDPVHAALPWAAVRSVIVILTAERELKGVILTGMAEVASLLVRCDMYQQLYMAPDLALRPPEDALDKLSACIVQTYAGLQSFLAFMVRRQRSKVKIYASFKLENARSHMDKLSGSEKQLLQAADDCEKACDLSSRSDLRELLNIAAEIPTIRHQVDLVMERISTKDERELLEWISPIPYGKHHIFRKESRTHGTCEWLLQDEDFCEWRDYQSSAVLWLQGSMGAGKTYLTSRVIDHVHGLLESSSPDAGFAYFYCNRNEEERRDPLCILQSYVRQLSTAIGSTGHIRKSLQVASDEARRQGSHLGLEACKAQLLESVNGYSQTTIIIDALDECYEQSRWQLIDVIQDLVSDSDRPLKVFISSRPHEDIKTQFSGKNIEIHAINNQGDIEKFVNAEIDKPRQWGPISPSLRSDIVRILSEGSQGMFQWAYLQIKQVLEFPTERDIRDRLGRLPVGLKEAYDEIYRKIAEFQHAKALVDRACKWVMSACTPPSSDVLLSAICIDSDENSVDFENEVTESRLLALCNNLLVFDSQRKVWRFSHLSVVEYFEVNHWGLRQAHSDAAKVCLKLLIETYENPTYESAMKGSGDKHSMKPPNKLGLVHPLEKYVQNHWMIHVTTYEDLIAKEGQEADPLLANLLKGFLGSPGESSFQYRAWHRRIGSAYFSAPSSSLRERGKFGHIDKALISPEEVTICAMCRFPFYILLRDWWDNAEFTVSQTNGYGDNLLMLAVQAGCKPICEILIKRGIKANLLLPGILHGSVLDAAAWGGQIDIVKLLVENGADANLTLSSGQYGSALAAAAWGGDKEIVNFLIQNGADTNLMLTSGYYGSALAAAAFEGHKAIVNFLIQNGANVNLMLSSGDYGSALTAAAFYGHKETANFLIQNGADANLMLSSGSHGSALAAAASEGYKEIVNLLIQNGADVNLTLSSGDCGSALAAAASRGHKEIVNLLIEHGADVNLTLSSGHYGSALTAAAWGGYKDIVDLLIKNGADTNRTLSSGYYGTALTAAALYGHKEIVNLLIKNGANADLTLSSGDCGSALAAAASRGHKEIVNLLIENGADSNLALSIAASRGHNEILELSS</sequence>
<dbReference type="PROSITE" id="PS50297">
    <property type="entry name" value="ANK_REP_REGION"/>
    <property type="match status" value="4"/>
</dbReference>
<proteinExistence type="predicted"/>
<evidence type="ECO:0000259" key="4">
    <source>
        <dbReference type="Pfam" id="PF24883"/>
    </source>
</evidence>
<protein>
    <recommendedName>
        <fullName evidence="4">Nephrocystin 3-like N-terminal domain-containing protein</fullName>
    </recommendedName>
</protein>
<dbReference type="InterPro" id="IPR036770">
    <property type="entry name" value="Ankyrin_rpt-contain_sf"/>
</dbReference>
<accession>A0A1V6NA66</accession>
<evidence type="ECO:0000313" key="6">
    <source>
        <dbReference type="Proteomes" id="UP000191408"/>
    </source>
</evidence>
<dbReference type="PANTHER" id="PTHR10039">
    <property type="entry name" value="AMELOGENIN"/>
    <property type="match status" value="1"/>
</dbReference>
<dbReference type="OrthoDB" id="7464126at2759"/>
<gene>
    <name evidence="5" type="ORF">PENPOL_c016G01960</name>
</gene>
<keyword evidence="1" id="KW-0677">Repeat</keyword>
<dbReference type="AlphaFoldDB" id="A0A1V6NA66"/>
<feature type="region of interest" description="Disordered" evidence="3">
    <location>
        <begin position="14"/>
        <end position="88"/>
    </location>
</feature>
<dbReference type="Gene3D" id="3.40.50.300">
    <property type="entry name" value="P-loop containing nucleotide triphosphate hydrolases"/>
    <property type="match status" value="1"/>
</dbReference>
<comment type="caution">
    <text evidence="5">The sequence shown here is derived from an EMBL/GenBank/DDBJ whole genome shotgun (WGS) entry which is preliminary data.</text>
</comment>
<dbReference type="Gene3D" id="1.25.40.20">
    <property type="entry name" value="Ankyrin repeat-containing domain"/>
    <property type="match status" value="4"/>
</dbReference>
<evidence type="ECO:0000256" key="2">
    <source>
        <dbReference type="PROSITE-ProRule" id="PRU00023"/>
    </source>
</evidence>
<dbReference type="PANTHER" id="PTHR10039:SF16">
    <property type="entry name" value="GPI INOSITOL-DEACYLASE"/>
    <property type="match status" value="1"/>
</dbReference>
<feature type="repeat" description="ANK" evidence="2">
    <location>
        <begin position="997"/>
        <end position="1029"/>
    </location>
</feature>
<reference evidence="6" key="1">
    <citation type="journal article" date="2017" name="Nat. Microbiol.">
        <title>Global analysis of biosynthetic gene clusters reveals vast potential of secondary metabolite production in Penicillium species.</title>
        <authorList>
            <person name="Nielsen J.C."/>
            <person name="Grijseels S."/>
            <person name="Prigent S."/>
            <person name="Ji B."/>
            <person name="Dainat J."/>
            <person name="Nielsen K.F."/>
            <person name="Frisvad J.C."/>
            <person name="Workman M."/>
            <person name="Nielsen J."/>
        </authorList>
    </citation>
    <scope>NUCLEOTIDE SEQUENCE [LARGE SCALE GENOMIC DNA]</scope>
    <source>
        <strain evidence="6">IBT 4502</strain>
    </source>
</reference>
<feature type="compositionally biased region" description="Basic and acidic residues" evidence="3">
    <location>
        <begin position="14"/>
        <end position="23"/>
    </location>
</feature>
<keyword evidence="2" id="KW-0040">ANK repeat</keyword>
<dbReference type="SUPFAM" id="SSF48403">
    <property type="entry name" value="Ankyrin repeat"/>
    <property type="match status" value="1"/>
</dbReference>
<dbReference type="EMBL" id="MDYM01000016">
    <property type="protein sequence ID" value="OQD61610.1"/>
    <property type="molecule type" value="Genomic_DNA"/>
</dbReference>
<feature type="repeat" description="ANK" evidence="2">
    <location>
        <begin position="1172"/>
        <end position="1204"/>
    </location>
</feature>
<dbReference type="InterPro" id="IPR002110">
    <property type="entry name" value="Ankyrin_rpt"/>
</dbReference>
<feature type="repeat" description="ANK" evidence="2">
    <location>
        <begin position="1102"/>
        <end position="1134"/>
    </location>
</feature>
<dbReference type="InterPro" id="IPR027417">
    <property type="entry name" value="P-loop_NTPase"/>
</dbReference>
<feature type="compositionally biased region" description="Low complexity" evidence="3">
    <location>
        <begin position="64"/>
        <end position="77"/>
    </location>
</feature>
<name>A0A1V6NA66_PENPO</name>
<dbReference type="PROSITE" id="PS50088">
    <property type="entry name" value="ANK_REPEAT"/>
    <property type="match status" value="8"/>
</dbReference>
<feature type="repeat" description="ANK" evidence="2">
    <location>
        <begin position="1067"/>
        <end position="1099"/>
    </location>
</feature>
<evidence type="ECO:0000256" key="1">
    <source>
        <dbReference type="ARBA" id="ARBA00022737"/>
    </source>
</evidence>
<dbReference type="Pfam" id="PF24883">
    <property type="entry name" value="NPHP3_N"/>
    <property type="match status" value="1"/>
</dbReference>
<dbReference type="Proteomes" id="UP000191408">
    <property type="component" value="Unassembled WGS sequence"/>
</dbReference>
<organism evidence="5 6">
    <name type="scientific">Penicillium polonicum</name>
    <dbReference type="NCBI Taxonomy" id="60169"/>
    <lineage>
        <taxon>Eukaryota</taxon>
        <taxon>Fungi</taxon>
        <taxon>Dikarya</taxon>
        <taxon>Ascomycota</taxon>
        <taxon>Pezizomycotina</taxon>
        <taxon>Eurotiomycetes</taxon>
        <taxon>Eurotiomycetidae</taxon>
        <taxon>Eurotiales</taxon>
        <taxon>Aspergillaceae</taxon>
        <taxon>Penicillium</taxon>
    </lineage>
</organism>
<feature type="compositionally biased region" description="Polar residues" evidence="3">
    <location>
        <begin position="78"/>
        <end position="88"/>
    </location>
</feature>
<feature type="compositionally biased region" description="Polar residues" evidence="3">
    <location>
        <begin position="37"/>
        <end position="47"/>
    </location>
</feature>